<evidence type="ECO:0000256" key="1">
    <source>
        <dbReference type="SAM" id="MobiDB-lite"/>
    </source>
</evidence>
<dbReference type="SUPFAM" id="SSF51905">
    <property type="entry name" value="FAD/NAD(P)-binding domain"/>
    <property type="match status" value="1"/>
</dbReference>
<feature type="compositionally biased region" description="Acidic residues" evidence="1">
    <location>
        <begin position="121"/>
        <end position="134"/>
    </location>
</feature>
<reference evidence="3" key="1">
    <citation type="journal article" date="2020" name="Fungal Divers.">
        <title>Resolving the Mortierellaceae phylogeny through synthesis of multi-gene phylogenetics and phylogenomics.</title>
        <authorList>
            <person name="Vandepol N."/>
            <person name="Liber J."/>
            <person name="Desiro A."/>
            <person name="Na H."/>
            <person name="Kennedy M."/>
            <person name="Barry K."/>
            <person name="Grigoriev I.V."/>
            <person name="Miller A.N."/>
            <person name="O'Donnell K."/>
            <person name="Stajich J.E."/>
            <person name="Bonito G."/>
        </authorList>
    </citation>
    <scope>NUCLEOTIDE SEQUENCE</scope>
    <source>
        <strain evidence="3">NVP60</strain>
    </source>
</reference>
<feature type="region of interest" description="Disordered" evidence="1">
    <location>
        <begin position="88"/>
        <end position="134"/>
    </location>
</feature>
<comment type="caution">
    <text evidence="3">The sequence shown here is derived from an EMBL/GenBank/DDBJ whole genome shotgun (WGS) entry which is preliminary data.</text>
</comment>
<dbReference type="Proteomes" id="UP000823405">
    <property type="component" value="Unassembled WGS sequence"/>
</dbReference>
<sequence length="134" mass="14122">MDPVIIVGAGLGGLLLALLLDQAPTPIPYTILERSTERKWPLEGGGVIFLTPQIHPLLARLGILDALREISRPVATLTVYERRYKLGFDPTMNGAGATGTSPQGKGSASAGSEPKMSGFEGGDDNDDDDAFVKS</sequence>
<name>A0A9P6RDJ5_9FUNG</name>
<gene>
    <name evidence="3" type="ORF">BGZ97_007105</name>
</gene>
<feature type="non-terminal residue" evidence="3">
    <location>
        <position position="134"/>
    </location>
</feature>
<feature type="chain" id="PRO_5040420876" description="FAD-binding domain-containing protein" evidence="2">
    <location>
        <begin position="18"/>
        <end position="134"/>
    </location>
</feature>
<dbReference type="OrthoDB" id="10373366at2759"/>
<feature type="signal peptide" evidence="2">
    <location>
        <begin position="1"/>
        <end position="17"/>
    </location>
</feature>
<evidence type="ECO:0000256" key="2">
    <source>
        <dbReference type="SAM" id="SignalP"/>
    </source>
</evidence>
<organism evidence="3 4">
    <name type="scientific">Linnemannia gamsii</name>
    <dbReference type="NCBI Taxonomy" id="64522"/>
    <lineage>
        <taxon>Eukaryota</taxon>
        <taxon>Fungi</taxon>
        <taxon>Fungi incertae sedis</taxon>
        <taxon>Mucoromycota</taxon>
        <taxon>Mortierellomycotina</taxon>
        <taxon>Mortierellomycetes</taxon>
        <taxon>Mortierellales</taxon>
        <taxon>Mortierellaceae</taxon>
        <taxon>Linnemannia</taxon>
    </lineage>
</organism>
<proteinExistence type="predicted"/>
<dbReference type="EMBL" id="JAAAIN010000315">
    <property type="protein sequence ID" value="KAG0316289.1"/>
    <property type="molecule type" value="Genomic_DNA"/>
</dbReference>
<evidence type="ECO:0008006" key="5">
    <source>
        <dbReference type="Google" id="ProtNLM"/>
    </source>
</evidence>
<dbReference type="Gene3D" id="3.50.50.60">
    <property type="entry name" value="FAD/NAD(P)-binding domain"/>
    <property type="match status" value="1"/>
</dbReference>
<protein>
    <recommendedName>
        <fullName evidence="5">FAD-binding domain-containing protein</fullName>
    </recommendedName>
</protein>
<dbReference type="InterPro" id="IPR036188">
    <property type="entry name" value="FAD/NAD-bd_sf"/>
</dbReference>
<keyword evidence="2" id="KW-0732">Signal</keyword>
<dbReference type="AlphaFoldDB" id="A0A9P6RDJ5"/>
<evidence type="ECO:0000313" key="4">
    <source>
        <dbReference type="Proteomes" id="UP000823405"/>
    </source>
</evidence>
<accession>A0A9P6RDJ5</accession>
<keyword evidence="4" id="KW-1185">Reference proteome</keyword>
<evidence type="ECO:0000313" key="3">
    <source>
        <dbReference type="EMBL" id="KAG0316289.1"/>
    </source>
</evidence>
<feature type="compositionally biased region" description="Polar residues" evidence="1">
    <location>
        <begin position="98"/>
        <end position="110"/>
    </location>
</feature>